<dbReference type="AlphaFoldDB" id="A0A6V8NW85"/>
<dbReference type="PANTHER" id="PTHR42714:SF2">
    <property type="entry name" value="TRNA MODIFICATION GTPASE GTPBP3, MITOCHONDRIAL"/>
    <property type="match status" value="1"/>
</dbReference>
<reference evidence="9 10" key="1">
    <citation type="journal article" date="2020" name="Front. Microbiol.">
        <title>Single-cell genomics of novel Actinobacteria with the Wood-Ljungdahl pathway discovered in a serpentinizing system.</title>
        <authorList>
            <person name="Merino N."/>
            <person name="Kawai M."/>
            <person name="Boyd E.S."/>
            <person name="Colman D.R."/>
            <person name="McGlynn S.E."/>
            <person name="Nealson K.H."/>
            <person name="Kurokawa K."/>
            <person name="Hongoh Y."/>
        </authorList>
    </citation>
    <scope>NUCLEOTIDE SEQUENCE [LARGE SCALE GENOMIC DNA]</scope>
    <source>
        <strain evidence="9 10">S09_30</strain>
    </source>
</reference>
<evidence type="ECO:0000256" key="1">
    <source>
        <dbReference type="ARBA" id="ARBA00022694"/>
    </source>
</evidence>
<evidence type="ECO:0000256" key="3">
    <source>
        <dbReference type="ARBA" id="ARBA00022741"/>
    </source>
</evidence>
<keyword evidence="5" id="KW-0460">Magnesium</keyword>
<dbReference type="GO" id="GO:0016787">
    <property type="term" value="F:hydrolase activity"/>
    <property type="evidence" value="ECO:0007669"/>
    <property type="project" value="UniProtKB-KW"/>
</dbReference>
<dbReference type="PANTHER" id="PTHR42714">
    <property type="entry name" value="TRNA MODIFICATION GTPASE GTPBP3"/>
    <property type="match status" value="1"/>
</dbReference>
<keyword evidence="3" id="KW-0547">Nucleotide-binding</keyword>
<evidence type="ECO:0000256" key="6">
    <source>
        <dbReference type="ARBA" id="ARBA00022958"/>
    </source>
</evidence>
<dbReference type="SUPFAM" id="SSF103025">
    <property type="entry name" value="Folate-binding domain"/>
    <property type="match status" value="1"/>
</dbReference>
<keyword evidence="7" id="KW-0342">GTP-binding</keyword>
<dbReference type="Gene3D" id="3.30.1360.120">
    <property type="entry name" value="Probable tRNA modification gtpase trme, domain 1"/>
    <property type="match status" value="1"/>
</dbReference>
<sequence length="163" mass="17896">MYRQDTIVAISTPIGEGAIGIVRMSGEKSVEIGDKLIIFKRGGAIREMADYSMSYGQVIDPFDGQVVDEVVVSVMRAPRSYTREDVVEINCHGGIVALKRAMDLAVQLGARVAEPGEFTKRAFLNGRIDLSQAEAVIDVIRAKTEYMEQLGWNRQEGGSRGET</sequence>
<keyword evidence="2" id="KW-0479">Metal-binding</keyword>
<dbReference type="GO" id="GO:0046872">
    <property type="term" value="F:metal ion binding"/>
    <property type="evidence" value="ECO:0007669"/>
    <property type="project" value="UniProtKB-KW"/>
</dbReference>
<evidence type="ECO:0000256" key="5">
    <source>
        <dbReference type="ARBA" id="ARBA00022842"/>
    </source>
</evidence>
<evidence type="ECO:0000313" key="9">
    <source>
        <dbReference type="EMBL" id="GFP23744.1"/>
    </source>
</evidence>
<dbReference type="Pfam" id="PF10396">
    <property type="entry name" value="TrmE_N"/>
    <property type="match status" value="1"/>
</dbReference>
<name>A0A6V8NW85_9ACTN</name>
<keyword evidence="6" id="KW-0630">Potassium</keyword>
<feature type="domain" description="GTP-binding protein TrmE N-terminal" evidence="8">
    <location>
        <begin position="6"/>
        <end position="127"/>
    </location>
</feature>
<dbReference type="EMBL" id="BLRW01000183">
    <property type="protein sequence ID" value="GFP23744.1"/>
    <property type="molecule type" value="Genomic_DNA"/>
</dbReference>
<protein>
    <submittedName>
        <fullName evidence="9">tRNA modification GTPase</fullName>
    </submittedName>
</protein>
<dbReference type="GO" id="GO:0005525">
    <property type="term" value="F:GTP binding"/>
    <property type="evidence" value="ECO:0007669"/>
    <property type="project" value="UniProtKB-KW"/>
</dbReference>
<organism evidence="9 10">
    <name type="scientific">Candidatus Hakubella thermalkaliphila</name>
    <dbReference type="NCBI Taxonomy" id="2754717"/>
    <lineage>
        <taxon>Bacteria</taxon>
        <taxon>Bacillati</taxon>
        <taxon>Actinomycetota</taxon>
        <taxon>Actinomycetota incertae sedis</taxon>
        <taxon>Candidatus Hakubellales</taxon>
        <taxon>Candidatus Hakubellaceae</taxon>
        <taxon>Candidatus Hakubella</taxon>
    </lineage>
</organism>
<dbReference type="FunFam" id="3.30.1360.120:FF:000003">
    <property type="entry name" value="tRNA modification GTPase MnmE"/>
    <property type="match status" value="1"/>
</dbReference>
<gene>
    <name evidence="9" type="ORF">HKBW3S09_01209</name>
</gene>
<dbReference type="CDD" id="cd14858">
    <property type="entry name" value="TrmE_N"/>
    <property type="match status" value="1"/>
</dbReference>
<dbReference type="GO" id="GO:0042802">
    <property type="term" value="F:identical protein binding"/>
    <property type="evidence" value="ECO:0007669"/>
    <property type="project" value="UniProtKB-ARBA"/>
</dbReference>
<evidence type="ECO:0000313" key="10">
    <source>
        <dbReference type="Proteomes" id="UP000585609"/>
    </source>
</evidence>
<evidence type="ECO:0000259" key="8">
    <source>
        <dbReference type="Pfam" id="PF10396"/>
    </source>
</evidence>
<accession>A0A6V8NW85</accession>
<evidence type="ECO:0000256" key="2">
    <source>
        <dbReference type="ARBA" id="ARBA00022723"/>
    </source>
</evidence>
<dbReference type="InterPro" id="IPR018948">
    <property type="entry name" value="GTP-bd_TrmE_N"/>
</dbReference>
<dbReference type="SUPFAM" id="SSF116878">
    <property type="entry name" value="TrmE connector domain"/>
    <property type="match status" value="1"/>
</dbReference>
<keyword evidence="4" id="KW-0378">Hydrolase</keyword>
<dbReference type="GO" id="GO:0002098">
    <property type="term" value="P:tRNA wobble uridine modification"/>
    <property type="evidence" value="ECO:0007669"/>
    <property type="project" value="TreeGrafter"/>
</dbReference>
<dbReference type="GO" id="GO:0030488">
    <property type="term" value="P:tRNA methylation"/>
    <property type="evidence" value="ECO:0007669"/>
    <property type="project" value="TreeGrafter"/>
</dbReference>
<dbReference type="Proteomes" id="UP000585609">
    <property type="component" value="Unassembled WGS sequence"/>
</dbReference>
<comment type="caution">
    <text evidence="9">The sequence shown here is derived from an EMBL/GenBank/DDBJ whole genome shotgun (WGS) entry which is preliminary data.</text>
</comment>
<evidence type="ECO:0000256" key="7">
    <source>
        <dbReference type="ARBA" id="ARBA00023134"/>
    </source>
</evidence>
<keyword evidence="1" id="KW-0819">tRNA processing</keyword>
<feature type="non-terminal residue" evidence="9">
    <location>
        <position position="163"/>
    </location>
</feature>
<proteinExistence type="predicted"/>
<evidence type="ECO:0000256" key="4">
    <source>
        <dbReference type="ARBA" id="ARBA00022801"/>
    </source>
</evidence>
<dbReference type="InterPro" id="IPR027266">
    <property type="entry name" value="TrmE/GcvT-like"/>
</dbReference>
<dbReference type="GO" id="GO:0005829">
    <property type="term" value="C:cytosol"/>
    <property type="evidence" value="ECO:0007669"/>
    <property type="project" value="TreeGrafter"/>
</dbReference>